<reference evidence="2" key="1">
    <citation type="journal article" date="2014" name="Int. J. Syst. Evol. Microbiol.">
        <title>Complete genome sequence of Corynebacterium casei LMG S-19264T (=DSM 44701T), isolated from a smear-ripened cheese.</title>
        <authorList>
            <consortium name="US DOE Joint Genome Institute (JGI-PGF)"/>
            <person name="Walter F."/>
            <person name="Albersmeier A."/>
            <person name="Kalinowski J."/>
            <person name="Ruckert C."/>
        </authorList>
    </citation>
    <scope>NUCLEOTIDE SEQUENCE</scope>
    <source>
        <strain evidence="2">JCM 4784</strain>
    </source>
</reference>
<accession>A0A919DHN6</accession>
<keyword evidence="3" id="KW-1185">Reference proteome</keyword>
<dbReference type="PANTHER" id="PTHR43767:SF1">
    <property type="entry name" value="NONRIBOSOMAL PEPTIDE SYNTHASE PES1 (EUROFUNG)-RELATED"/>
    <property type="match status" value="1"/>
</dbReference>
<dbReference type="SUPFAM" id="SSF56801">
    <property type="entry name" value="Acetyl-CoA synthetase-like"/>
    <property type="match status" value="1"/>
</dbReference>
<dbReference type="PANTHER" id="PTHR43767">
    <property type="entry name" value="LONG-CHAIN-FATTY-ACID--COA LIGASE"/>
    <property type="match status" value="1"/>
</dbReference>
<dbReference type="InterPro" id="IPR050237">
    <property type="entry name" value="ATP-dep_AMP-bd_enzyme"/>
</dbReference>
<dbReference type="AlphaFoldDB" id="A0A919DHN6"/>
<dbReference type="Gene3D" id="3.40.50.12780">
    <property type="entry name" value="N-terminal domain of ligase-like"/>
    <property type="match status" value="1"/>
</dbReference>
<evidence type="ECO:0000313" key="3">
    <source>
        <dbReference type="Proteomes" id="UP000608024"/>
    </source>
</evidence>
<sequence length="566" mass="60356">MVSALSPAAATGLLEAFAEQAERCPTAPVLHRPLRHNRYGATTYGELRARVHLTASALTTAGLLPGTRVVLMVREGREFLTDLYALLQIDAVPVLIDPGLPREAVRRCLEEVAPQAFIGQPLAHVARTVLGWARHTATLCLSTASRPLGPWPRLADLRRAARRRPVPLRGNSDALALIAFTSGSTGTPKGVQYTYQQLAQQARHAGSALGIHAGAPAVSAFLPFTLYLPALGAHTVLPSFDPRRPADTDPRPIVHALQHFGARSLFGSPALVRNVARHCVTHGIRLDSVTDVATFGAPLSPALLDLLDQCLPAACQVRSVYGATECLPISIADRDALRTAHTEQPPAPGTPIGVPVPGLTIRVIDAGLPASADLSSAPALAPGAIGEITVSGSHVSRAYFGRPRANAEAKIRDGHRVLHRTGDLGWLDDAGHLHYCGRKAHTVHTTGGMLHTEQIEAPCNRLPHVSRTALVGIGLPGQQQAVLCVELERPSALSDVADLDRLVRRRLRDVPGGELVDHLLIHPRFPVDIRHNAKIERGKLARWAARKLSPPVAAAPAAVTTAKEKA</sequence>
<protein>
    <submittedName>
        <fullName evidence="2">Peptide synthase</fullName>
    </submittedName>
</protein>
<dbReference type="InterPro" id="IPR042099">
    <property type="entry name" value="ANL_N_sf"/>
</dbReference>
<dbReference type="InterPro" id="IPR020845">
    <property type="entry name" value="AMP-binding_CS"/>
</dbReference>
<evidence type="ECO:0000313" key="2">
    <source>
        <dbReference type="EMBL" id="GHE43718.1"/>
    </source>
</evidence>
<dbReference type="NCBIfam" id="NF006754">
    <property type="entry name" value="PRK09274.1"/>
    <property type="match status" value="1"/>
</dbReference>
<gene>
    <name evidence="2" type="ORF">GCM10018785_11610</name>
</gene>
<organism evidence="2 3">
    <name type="scientific">Streptomyces longispororuber</name>
    <dbReference type="NCBI Taxonomy" id="68230"/>
    <lineage>
        <taxon>Bacteria</taxon>
        <taxon>Bacillati</taxon>
        <taxon>Actinomycetota</taxon>
        <taxon>Actinomycetes</taxon>
        <taxon>Kitasatosporales</taxon>
        <taxon>Streptomycetaceae</taxon>
        <taxon>Streptomyces</taxon>
    </lineage>
</organism>
<dbReference type="RefSeq" id="WP_190134733.1">
    <property type="nucleotide sequence ID" value="NZ_BNBT01000010.1"/>
</dbReference>
<name>A0A919DHN6_9ACTN</name>
<dbReference type="PROSITE" id="PS00455">
    <property type="entry name" value="AMP_BINDING"/>
    <property type="match status" value="1"/>
</dbReference>
<reference evidence="2" key="2">
    <citation type="submission" date="2020-09" db="EMBL/GenBank/DDBJ databases">
        <authorList>
            <person name="Sun Q."/>
            <person name="Ohkuma M."/>
        </authorList>
    </citation>
    <scope>NUCLEOTIDE SEQUENCE</scope>
    <source>
        <strain evidence="2">JCM 4784</strain>
    </source>
</reference>
<dbReference type="InterPro" id="IPR000873">
    <property type="entry name" value="AMP-dep_synth/lig_dom"/>
</dbReference>
<dbReference type="Proteomes" id="UP000608024">
    <property type="component" value="Unassembled WGS sequence"/>
</dbReference>
<proteinExistence type="predicted"/>
<evidence type="ECO:0000259" key="1">
    <source>
        <dbReference type="Pfam" id="PF00501"/>
    </source>
</evidence>
<comment type="caution">
    <text evidence="2">The sequence shown here is derived from an EMBL/GenBank/DDBJ whole genome shotgun (WGS) entry which is preliminary data.</text>
</comment>
<dbReference type="Pfam" id="PF00501">
    <property type="entry name" value="AMP-binding"/>
    <property type="match status" value="1"/>
</dbReference>
<feature type="domain" description="AMP-dependent synthetase/ligase" evidence="1">
    <location>
        <begin position="17"/>
        <end position="400"/>
    </location>
</feature>
<dbReference type="EMBL" id="BNBT01000010">
    <property type="protein sequence ID" value="GHE43718.1"/>
    <property type="molecule type" value="Genomic_DNA"/>
</dbReference>